<gene>
    <name evidence="1" type="ORF">PN925_002911</name>
</gene>
<organism evidence="1">
    <name type="scientific">Morganella morganii</name>
    <name type="common">Proteus morganii</name>
    <dbReference type="NCBI Taxonomy" id="582"/>
    <lineage>
        <taxon>Bacteria</taxon>
        <taxon>Pseudomonadati</taxon>
        <taxon>Pseudomonadota</taxon>
        <taxon>Gammaproteobacteria</taxon>
        <taxon>Enterobacterales</taxon>
        <taxon>Morganellaceae</taxon>
        <taxon>Morganella</taxon>
    </lineage>
</organism>
<protein>
    <submittedName>
        <fullName evidence="1">Uncharacterized protein</fullName>
    </submittedName>
</protein>
<name>A0AAI9HTQ7_MORMO</name>
<evidence type="ECO:0000313" key="1">
    <source>
        <dbReference type="EMBL" id="EMO9457516.1"/>
    </source>
</evidence>
<reference evidence="1" key="1">
    <citation type="submission" date="2024-02" db="EMBL/GenBank/DDBJ databases">
        <authorList>
            <consortium name="Clinical and Environmental Microbiology Branch: Whole genome sequencing antimicrobial resistance pathogens in the healthcare setting"/>
        </authorList>
    </citation>
    <scope>NUCLEOTIDE SEQUENCE</scope>
    <source>
        <strain evidence="1">2023KU-00017</strain>
    </source>
</reference>
<sequence length="1028" mass="112339">METKSKGIFSKLIDIADKSDADINISFVSHQDVQLDIIKKDIKSSETKEKDNKELTLLLSDIKAGFQQTGIPLNMTQGNGEKKENVITAQKSGKASLSEAEVALQKMQLQAQALGAELVLTDRPAVMAEERWALPEISPQEFRAADLPAGEGLAKLAAAIKAVTDKYPLQIALMIRPDFRPQVMLNVSAGEVNWIFAAKEGRYPLKDVLAKMAGKTVTHGWDAIVVYQRGQANNLLQQQHIKRFTTGNTLAPVNGDIESSTATRLLTHNLTLSAPHLSFNKAGSGDSTAQVAMDFVKGMIVYKEKAVDGSYRIMRIEKITPLNSPYVAMDVPLSKAPGSVSEIGEVQFDIKEGDHFTNNLVLNGMEQETISNFFKRRFVATPAEQRIYKLGTISNYEHEQFQPEDFVIRTMGAPNTASRGSQDEGDGAVVLFVQVKNGSQEPGKTEVDWLLGDDYSSALVVSSCQLFDKMIRKPSEITLGYNLTFDRHSDGAGKACKLKAASGIIGENFSFTISHPWSPSDIYGRFECLIYTDLHNKKIKDVSLPFSIGSSYSGGDKYDICSEYKFDGHIGSIYSGNEVRAAGYRYIYDEHGHIENPQIDADGYYSLHLYFKAVYNAVINDGVISFVYSPDESSYSLTMDNNVCVSGCDKIKLSTVDNISKEYRQEICNKIVDKIKVSSVNIKLSDINTFSLRNLLFPADNYFRVQYARVPGDLLVMGKLGAGSESFAVTPTETTIVAGSVYQFTTTPEVSGVKWRISDSEKGNTNVDLGHIDAATGKYTAPQAATVTEGVRHVVVCAEKGDTKVYALASVIAKGVSVSPAYQVVQPGKEIKLAANSVNGGELKWDMGANKQGSSLTKVTNNEYTYKAGKKVAKLNLNLERVTVTDEKGASGEALILIPNSTMAGKVTVSYDNVPADSVKLIYTVVIQVPKLDENGDQIYDEDDNPEFDEKEVELTGSQANWTAVETGGATFDKKTGILTSAPGVGDGFAVIRVAYTKDTTQYRSAIVIPLPLSTYKKTILEAYSPEQ</sequence>
<dbReference type="EMBL" id="ABKJEP030000046">
    <property type="protein sequence ID" value="EMO9457516.1"/>
    <property type="molecule type" value="Genomic_DNA"/>
</dbReference>
<accession>A0AAI9HTQ7</accession>
<proteinExistence type="predicted"/>
<dbReference type="AlphaFoldDB" id="A0AAI9HTQ7"/>
<comment type="caution">
    <text evidence="1">The sequence shown here is derived from an EMBL/GenBank/DDBJ whole genome shotgun (WGS) entry which is preliminary data.</text>
</comment>